<protein>
    <submittedName>
        <fullName evidence="2">Uncharacterized protein</fullName>
    </submittedName>
</protein>
<dbReference type="AlphaFoldDB" id="A0A919N7Z8"/>
<proteinExistence type="predicted"/>
<keyword evidence="3" id="KW-1185">Reference proteome</keyword>
<name>A0A919N7Z8_9ACTN</name>
<dbReference type="EMBL" id="BOMW01000032">
    <property type="protein sequence ID" value="GIF05969.1"/>
    <property type="molecule type" value="Genomic_DNA"/>
</dbReference>
<organism evidence="2 3">
    <name type="scientific">Actinoplanes siamensis</name>
    <dbReference type="NCBI Taxonomy" id="1223317"/>
    <lineage>
        <taxon>Bacteria</taxon>
        <taxon>Bacillati</taxon>
        <taxon>Actinomycetota</taxon>
        <taxon>Actinomycetes</taxon>
        <taxon>Micromonosporales</taxon>
        <taxon>Micromonosporaceae</taxon>
        <taxon>Actinoplanes</taxon>
    </lineage>
</organism>
<evidence type="ECO:0000256" key="1">
    <source>
        <dbReference type="SAM" id="MobiDB-lite"/>
    </source>
</evidence>
<gene>
    <name evidence="2" type="ORF">Asi03nite_35070</name>
</gene>
<dbReference type="Proteomes" id="UP000629619">
    <property type="component" value="Unassembled WGS sequence"/>
</dbReference>
<sequence length="77" mass="8001">MGPKGGSDGAAWAGLAEAMPASATAAASHRMVACFMAHKTRRTGLISQIDTRAGDVPPSRPAPEQRAEARIATRGYH</sequence>
<evidence type="ECO:0000313" key="3">
    <source>
        <dbReference type="Proteomes" id="UP000629619"/>
    </source>
</evidence>
<comment type="caution">
    <text evidence="2">The sequence shown here is derived from an EMBL/GenBank/DDBJ whole genome shotgun (WGS) entry which is preliminary data.</text>
</comment>
<reference evidence="2" key="1">
    <citation type="submission" date="2021-01" db="EMBL/GenBank/DDBJ databases">
        <title>Whole genome shotgun sequence of Actinoplanes siamensis NBRC 109076.</title>
        <authorList>
            <person name="Komaki H."/>
            <person name="Tamura T."/>
        </authorList>
    </citation>
    <scope>NUCLEOTIDE SEQUENCE</scope>
    <source>
        <strain evidence="2">NBRC 109076</strain>
    </source>
</reference>
<evidence type="ECO:0000313" key="2">
    <source>
        <dbReference type="EMBL" id="GIF05969.1"/>
    </source>
</evidence>
<accession>A0A919N7Z8</accession>
<feature type="region of interest" description="Disordered" evidence="1">
    <location>
        <begin position="48"/>
        <end position="77"/>
    </location>
</feature>